<organism evidence="1">
    <name type="scientific">bioreactor metagenome</name>
    <dbReference type="NCBI Taxonomy" id="1076179"/>
    <lineage>
        <taxon>unclassified sequences</taxon>
        <taxon>metagenomes</taxon>
        <taxon>ecological metagenomes</taxon>
    </lineage>
</organism>
<sequence length="89" mass="9999">MGHGNSIGIKLYPHHFKPRVTQFTRCHLNGNLFIGGILSGIEIDGSELNIAFLTPLFHKSGIILRLFPPKMEITMCRNTPVIQQSQDIQ</sequence>
<dbReference type="EMBL" id="VSSQ01020149">
    <property type="protein sequence ID" value="MPM64785.1"/>
    <property type="molecule type" value="Genomic_DNA"/>
</dbReference>
<proteinExistence type="predicted"/>
<dbReference type="AlphaFoldDB" id="A0A645BHD8"/>
<comment type="caution">
    <text evidence="1">The sequence shown here is derived from an EMBL/GenBank/DDBJ whole genome shotgun (WGS) entry which is preliminary data.</text>
</comment>
<gene>
    <name evidence="1" type="ORF">SDC9_111674</name>
</gene>
<reference evidence="1" key="1">
    <citation type="submission" date="2019-08" db="EMBL/GenBank/DDBJ databases">
        <authorList>
            <person name="Kucharzyk K."/>
            <person name="Murdoch R.W."/>
            <person name="Higgins S."/>
            <person name="Loffler F."/>
        </authorList>
    </citation>
    <scope>NUCLEOTIDE SEQUENCE</scope>
</reference>
<name>A0A645BHD8_9ZZZZ</name>
<accession>A0A645BHD8</accession>
<evidence type="ECO:0000313" key="1">
    <source>
        <dbReference type="EMBL" id="MPM64785.1"/>
    </source>
</evidence>
<protein>
    <submittedName>
        <fullName evidence="1">Uncharacterized protein</fullName>
    </submittedName>
</protein>